<proteinExistence type="predicted"/>
<feature type="region of interest" description="Disordered" evidence="1">
    <location>
        <begin position="1"/>
        <end position="32"/>
    </location>
</feature>
<evidence type="ECO:0000256" key="1">
    <source>
        <dbReference type="SAM" id="MobiDB-lite"/>
    </source>
</evidence>
<feature type="compositionally biased region" description="Low complexity" evidence="1">
    <location>
        <begin position="12"/>
        <end position="22"/>
    </location>
</feature>
<comment type="caution">
    <text evidence="2">The sequence shown here is derived from an EMBL/GenBank/DDBJ whole genome shotgun (WGS) entry which is preliminary data.</text>
</comment>
<dbReference type="Proteomes" id="UP000660708">
    <property type="component" value="Unassembled WGS sequence"/>
</dbReference>
<gene>
    <name evidence="2" type="ORF">PPEP_a2977</name>
</gene>
<evidence type="ECO:0000313" key="3">
    <source>
        <dbReference type="Proteomes" id="UP000660708"/>
    </source>
</evidence>
<protein>
    <submittedName>
        <fullName evidence="2">Uncharacterized protein</fullName>
    </submittedName>
</protein>
<keyword evidence="3" id="KW-1185">Reference proteome</keyword>
<name>A0A8I0MW07_9GAMM</name>
<accession>A0A8I0MW07</accession>
<sequence>MKASPNTSPMTSISDSPIESSSALNPEAADPTGVTVATDVGAALAVVVTAKLNKLKYPPIRISVAF</sequence>
<reference evidence="2 3" key="1">
    <citation type="submission" date="2015-06" db="EMBL/GenBank/DDBJ databases">
        <title>Genome sequence of Pseudoalteromonas peptidolytica.</title>
        <authorList>
            <person name="Xie B.-B."/>
            <person name="Rong J.-C."/>
            <person name="Qin Q.-L."/>
            <person name="Zhang Y.-Z."/>
        </authorList>
    </citation>
    <scope>NUCLEOTIDE SEQUENCE [LARGE SCALE GENOMIC DNA]</scope>
    <source>
        <strain evidence="2 3">F12-50-A1</strain>
    </source>
</reference>
<dbReference type="EMBL" id="AQHF01000024">
    <property type="protein sequence ID" value="MBE0346851.1"/>
    <property type="molecule type" value="Genomic_DNA"/>
</dbReference>
<dbReference type="AlphaFoldDB" id="A0A8I0MW07"/>
<organism evidence="2 3">
    <name type="scientific">Pseudoalteromonas peptidolytica F12-50-A1</name>
    <dbReference type="NCBI Taxonomy" id="1315280"/>
    <lineage>
        <taxon>Bacteria</taxon>
        <taxon>Pseudomonadati</taxon>
        <taxon>Pseudomonadota</taxon>
        <taxon>Gammaproteobacteria</taxon>
        <taxon>Alteromonadales</taxon>
        <taxon>Pseudoalteromonadaceae</taxon>
        <taxon>Pseudoalteromonas</taxon>
    </lineage>
</organism>
<feature type="compositionally biased region" description="Polar residues" evidence="1">
    <location>
        <begin position="1"/>
        <end position="11"/>
    </location>
</feature>
<evidence type="ECO:0000313" key="2">
    <source>
        <dbReference type="EMBL" id="MBE0346851.1"/>
    </source>
</evidence>